<protein>
    <recommendedName>
        <fullName evidence="5">DNA/RNA nuclease SfsA</fullName>
    </recommendedName>
</protein>
<evidence type="ECO:0000259" key="1">
    <source>
        <dbReference type="Pfam" id="PF03749"/>
    </source>
</evidence>
<dbReference type="PANTHER" id="PTHR30545">
    <property type="entry name" value="SUGAR FERMENTATION STIMULATION PROTEIN A"/>
    <property type="match status" value="1"/>
</dbReference>
<feature type="domain" description="SfsA N-terminal OB" evidence="2">
    <location>
        <begin position="18"/>
        <end position="80"/>
    </location>
</feature>
<dbReference type="EMBL" id="NEXC01000002">
    <property type="protein sequence ID" value="PSN84530.1"/>
    <property type="molecule type" value="Genomic_DNA"/>
</dbReference>
<dbReference type="AlphaFoldDB" id="A0A2R6ADR9"/>
<dbReference type="Proteomes" id="UP000240880">
    <property type="component" value="Unassembled WGS sequence"/>
</dbReference>
<dbReference type="InterPro" id="IPR040452">
    <property type="entry name" value="SfsA_C"/>
</dbReference>
<dbReference type="GO" id="GO:0003677">
    <property type="term" value="F:DNA binding"/>
    <property type="evidence" value="ECO:0007669"/>
    <property type="project" value="InterPro"/>
</dbReference>
<sequence length="234" mass="26519">MSKSVLELKDLIPCEIMERINRFVVKIKLVDRTEMAHLRNTGRLNGLVERGKYALCIPKSKGKTNFLLIGVKVNESYALIDTKIQCLAFEHAIENNLIPWLIGWKIKEKEKTFLDSRIDYVLVKQTGDSALLEIKSAVDFDGYYSMYPDCPTDRGLKHLRTLTYARKKGMACFIVFIAAHPLAKAFKPNSQADPRIKKALIQAKNAGCVIRSIKFHLEKNGKVLLDNPSLDVVL</sequence>
<dbReference type="Gene3D" id="3.40.1350.60">
    <property type="match status" value="1"/>
</dbReference>
<gene>
    <name evidence="3" type="ORF">B9Q01_00550</name>
</gene>
<dbReference type="CDD" id="cd22358">
    <property type="entry name" value="SfsA-like_archaeal"/>
    <property type="match status" value="1"/>
</dbReference>
<evidence type="ECO:0000259" key="2">
    <source>
        <dbReference type="Pfam" id="PF17746"/>
    </source>
</evidence>
<evidence type="ECO:0008006" key="5">
    <source>
        <dbReference type="Google" id="ProtNLM"/>
    </source>
</evidence>
<dbReference type="Pfam" id="PF17746">
    <property type="entry name" value="SfsA_N"/>
    <property type="match status" value="1"/>
</dbReference>
<dbReference type="NCBIfam" id="TIGR00230">
    <property type="entry name" value="sfsA"/>
    <property type="match status" value="1"/>
</dbReference>
<dbReference type="Gene3D" id="2.40.50.580">
    <property type="match status" value="1"/>
</dbReference>
<evidence type="ECO:0000313" key="4">
    <source>
        <dbReference type="Proteomes" id="UP000240880"/>
    </source>
</evidence>
<reference evidence="3 4" key="1">
    <citation type="submission" date="2017-04" db="EMBL/GenBank/DDBJ databases">
        <title>Novel microbial lineages endemic to geothermal iron-oxide mats fill important gaps in the evolutionary history of Archaea.</title>
        <authorList>
            <person name="Jay Z.J."/>
            <person name="Beam J.P."/>
            <person name="Dlakic M."/>
            <person name="Rusch D.B."/>
            <person name="Kozubal M.A."/>
            <person name="Inskeep W.P."/>
        </authorList>
    </citation>
    <scope>NUCLEOTIDE SEQUENCE [LARGE SCALE GENOMIC DNA]</scope>
    <source>
        <strain evidence="3">OSP_D</strain>
    </source>
</reference>
<proteinExistence type="predicted"/>
<evidence type="ECO:0000313" key="3">
    <source>
        <dbReference type="EMBL" id="PSN84530.1"/>
    </source>
</evidence>
<dbReference type="Pfam" id="PF03749">
    <property type="entry name" value="SfsA"/>
    <property type="match status" value="1"/>
</dbReference>
<dbReference type="InterPro" id="IPR005224">
    <property type="entry name" value="SfsA"/>
</dbReference>
<name>A0A2R6ADR9_9ARCH</name>
<dbReference type="InterPro" id="IPR041465">
    <property type="entry name" value="SfsA_N"/>
</dbReference>
<accession>A0A2R6ADR9</accession>
<comment type="caution">
    <text evidence="3">The sequence shown here is derived from an EMBL/GenBank/DDBJ whole genome shotgun (WGS) entry which is preliminary data.</text>
</comment>
<feature type="domain" description="Sugar fermentation stimulation protein C-terminal" evidence="1">
    <location>
        <begin position="88"/>
        <end position="220"/>
    </location>
</feature>
<dbReference type="PANTHER" id="PTHR30545:SF2">
    <property type="entry name" value="SUGAR FERMENTATION STIMULATION PROTEIN A"/>
    <property type="match status" value="1"/>
</dbReference>
<organism evidence="3 4">
    <name type="scientific">Candidatus Marsarchaeota G1 archaeon OSP_D</name>
    <dbReference type="NCBI Taxonomy" id="1978155"/>
    <lineage>
        <taxon>Archaea</taxon>
        <taxon>Candidatus Marsarchaeota</taxon>
        <taxon>Candidatus Marsarchaeota group 1</taxon>
    </lineage>
</organism>